<dbReference type="PANTHER" id="PTHR47185">
    <property type="entry name" value="PX DOMAIN-CONTAINING PROTEIN YPR097W"/>
    <property type="match status" value="1"/>
</dbReference>
<feature type="region of interest" description="Disordered" evidence="1">
    <location>
        <begin position="815"/>
        <end position="864"/>
    </location>
</feature>
<dbReference type="GeneID" id="85227766"/>
<dbReference type="EMBL" id="CP119966">
    <property type="protein sequence ID" value="WFD41121.1"/>
    <property type="molecule type" value="Genomic_DNA"/>
</dbReference>
<dbReference type="SUPFAM" id="SSF64268">
    <property type="entry name" value="PX domain"/>
    <property type="match status" value="1"/>
</dbReference>
<dbReference type="RefSeq" id="XP_060124018.1">
    <property type="nucleotide sequence ID" value="XM_060268035.1"/>
</dbReference>
<dbReference type="InterPro" id="IPR024555">
    <property type="entry name" value="PX-associated"/>
</dbReference>
<protein>
    <recommendedName>
        <fullName evidence="2">PX domain-containing protein</fullName>
    </recommendedName>
</protein>
<dbReference type="Proteomes" id="UP001217754">
    <property type="component" value="Chromosome 9"/>
</dbReference>
<feature type="region of interest" description="Disordered" evidence="1">
    <location>
        <begin position="258"/>
        <end position="279"/>
    </location>
</feature>
<evidence type="ECO:0000259" key="2">
    <source>
        <dbReference type="PROSITE" id="PS50195"/>
    </source>
</evidence>
<name>A0AAF0F1J8_9BASI</name>
<organism evidence="3 4">
    <name type="scientific">Malassezia japonica</name>
    <dbReference type="NCBI Taxonomy" id="223818"/>
    <lineage>
        <taxon>Eukaryota</taxon>
        <taxon>Fungi</taxon>
        <taxon>Dikarya</taxon>
        <taxon>Basidiomycota</taxon>
        <taxon>Ustilaginomycotina</taxon>
        <taxon>Malasseziomycetes</taxon>
        <taxon>Malasseziales</taxon>
        <taxon>Malasseziaceae</taxon>
        <taxon>Malassezia</taxon>
    </lineage>
</organism>
<dbReference type="Pfam" id="PF00787">
    <property type="entry name" value="PX"/>
    <property type="match status" value="1"/>
</dbReference>
<dbReference type="SMART" id="SM00312">
    <property type="entry name" value="PX"/>
    <property type="match status" value="1"/>
</dbReference>
<keyword evidence="4" id="KW-1185">Reference proteome</keyword>
<feature type="region of interest" description="Disordered" evidence="1">
    <location>
        <begin position="1"/>
        <end position="34"/>
    </location>
</feature>
<gene>
    <name evidence="3" type="ORF">MJAP1_004115</name>
</gene>
<dbReference type="PANTHER" id="PTHR47185:SF1">
    <property type="entry name" value="PX DOMAIN-CONTAINING PROTEIN YPR097W"/>
    <property type="match status" value="1"/>
</dbReference>
<feature type="domain" description="PX" evidence="2">
    <location>
        <begin position="200"/>
        <end position="321"/>
    </location>
</feature>
<evidence type="ECO:0000313" key="3">
    <source>
        <dbReference type="EMBL" id="WFD41121.1"/>
    </source>
</evidence>
<reference evidence="3" key="1">
    <citation type="submission" date="2023-03" db="EMBL/GenBank/DDBJ databases">
        <title>Mating type loci evolution in Malassezia.</title>
        <authorList>
            <person name="Coelho M.A."/>
        </authorList>
    </citation>
    <scope>NUCLEOTIDE SEQUENCE</scope>
    <source>
        <strain evidence="3">CBS 9431</strain>
    </source>
</reference>
<dbReference type="InterPro" id="IPR036871">
    <property type="entry name" value="PX_dom_sf"/>
</dbReference>
<evidence type="ECO:0000313" key="4">
    <source>
        <dbReference type="Proteomes" id="UP001217754"/>
    </source>
</evidence>
<dbReference type="GO" id="GO:0035091">
    <property type="term" value="F:phosphatidylinositol binding"/>
    <property type="evidence" value="ECO:0007669"/>
    <property type="project" value="InterPro"/>
</dbReference>
<feature type="compositionally biased region" description="Polar residues" evidence="1">
    <location>
        <begin position="25"/>
        <end position="34"/>
    </location>
</feature>
<dbReference type="Pfam" id="PF12825">
    <property type="entry name" value="DUF3818"/>
    <property type="match status" value="1"/>
</dbReference>
<feature type="compositionally biased region" description="Low complexity" evidence="1">
    <location>
        <begin position="854"/>
        <end position="863"/>
    </location>
</feature>
<feature type="compositionally biased region" description="Acidic residues" evidence="1">
    <location>
        <begin position="815"/>
        <end position="838"/>
    </location>
</feature>
<accession>A0AAF0F1J8</accession>
<dbReference type="InterPro" id="IPR024554">
    <property type="entry name" value="LEC1-like_C"/>
</dbReference>
<dbReference type="Pfam" id="PF12828">
    <property type="entry name" value="PXB"/>
    <property type="match status" value="1"/>
</dbReference>
<dbReference type="InterPro" id="IPR001683">
    <property type="entry name" value="PX_dom"/>
</dbReference>
<dbReference type="CDD" id="cd06869">
    <property type="entry name" value="PX_UP2_fungi"/>
    <property type="match status" value="1"/>
</dbReference>
<proteinExistence type="predicted"/>
<sequence>MNTNPFLRGTSGRAPQGAPARPQQDVVQPSSLGTSDLTPIRAHYLKKTLVSLELQHELRLLMRRDALAMFGPPFRGSKYGSSKILILRHSLHRFVLTFPFLASAPPDFFPNKVQVFLERLLERKMIVIDEEEGDTTATTTLLRKLERYLCLLISSGIHLKNTKEEVVRISERDRMRIATLEAQRKATNGAGMSNVDAQLDVNIVSVRSVIAKGRLRNKAHDEFILCTHAGEGQQVYVARRYNEIAKLHVALRTKFPDEDIPGPPAKDRTTMAASDASGDLPLARERNRLTLRAYIHSLLAIPAVSDSETMRDFLLADPIELSPAEERDAAARRRADQIRLEQREQFAKETAARARQLHEHIGAFKADLLQPDGLSLLFATIRRSPQIQQLPEKYQLIIEWAKSSMASGLYSMFVGKDSASQNFAQLKYIHSMVPYFMVRSILRISNPMAMMRSLLDLFLAQPFGQKSLLQRMFTNQIHEEINEMREMNKRVQARIGDAHLARKVDEFIAMPYSVQRTYIGQAEDERVDILTIIMRSPLGGDLEQMQVHRIVTASRAYAALKRERRAALARGEPEPEPDNDDAWLYEDLHVYMNLARKICDKEQLIDLIYDPATTDLLKDIITIFYAPLAQVYKAANIADTLSDVQVFITDLIKTVEEHEQLSLAEPHKMVQVFVDLVQRHEQLFYHFIYQVHTQGSDLFDRLVRWIELFVNYVRDPAESATSAHGLGVMDLEMCLPAGSAERARVMQEVDQVIHHAYQRKLKRELKVQQRLARQAVIKAGEEPEKPAGASGDPLAEALSEQFGFGSMFGQVADVEAEESGSDSEDEVLSDSDSDEGPEDAEHFRHRRTAPPPAERAASSGAPSTDAIRALLPVFMEMAW</sequence>
<evidence type="ECO:0000256" key="1">
    <source>
        <dbReference type="SAM" id="MobiDB-lite"/>
    </source>
</evidence>
<dbReference type="Gene3D" id="3.30.1520.10">
    <property type="entry name" value="Phox-like domain"/>
    <property type="match status" value="1"/>
</dbReference>
<dbReference type="InterPro" id="IPR047168">
    <property type="entry name" value="LEC1-like"/>
</dbReference>
<dbReference type="AlphaFoldDB" id="A0AAF0F1J8"/>
<dbReference type="PROSITE" id="PS50195">
    <property type="entry name" value="PX"/>
    <property type="match status" value="1"/>
</dbReference>